<evidence type="ECO:0000313" key="2">
    <source>
        <dbReference type="EMBL" id="OJJ34101.1"/>
    </source>
</evidence>
<protein>
    <submittedName>
        <fullName evidence="2">Uncharacterized protein</fullName>
    </submittedName>
</protein>
<feature type="compositionally biased region" description="Polar residues" evidence="1">
    <location>
        <begin position="366"/>
        <end position="376"/>
    </location>
</feature>
<evidence type="ECO:0000256" key="1">
    <source>
        <dbReference type="SAM" id="MobiDB-lite"/>
    </source>
</evidence>
<name>A0A1L9RGQ0_ASPWE</name>
<feature type="region of interest" description="Disordered" evidence="1">
    <location>
        <begin position="279"/>
        <end position="303"/>
    </location>
</feature>
<evidence type="ECO:0000313" key="3">
    <source>
        <dbReference type="Proteomes" id="UP000184383"/>
    </source>
</evidence>
<dbReference type="AlphaFoldDB" id="A0A1L9RGQ0"/>
<feature type="compositionally biased region" description="Basic and acidic residues" evidence="1">
    <location>
        <begin position="133"/>
        <end position="144"/>
    </location>
</feature>
<feature type="region of interest" description="Disordered" evidence="1">
    <location>
        <begin position="68"/>
        <end position="87"/>
    </location>
</feature>
<feature type="compositionally biased region" description="Basic and acidic residues" evidence="1">
    <location>
        <begin position="285"/>
        <end position="303"/>
    </location>
</feature>
<dbReference type="EMBL" id="KV878213">
    <property type="protein sequence ID" value="OJJ34101.1"/>
    <property type="molecule type" value="Genomic_DNA"/>
</dbReference>
<dbReference type="GeneID" id="63753593"/>
<proteinExistence type="predicted"/>
<dbReference type="Proteomes" id="UP000184383">
    <property type="component" value="Unassembled WGS sequence"/>
</dbReference>
<dbReference type="RefSeq" id="XP_040687777.1">
    <property type="nucleotide sequence ID" value="XM_040837745.1"/>
</dbReference>
<reference evidence="3" key="1">
    <citation type="journal article" date="2017" name="Genome Biol.">
        <title>Comparative genomics reveals high biological diversity and specific adaptations in the industrially and medically important fungal genus Aspergillus.</title>
        <authorList>
            <person name="de Vries R.P."/>
            <person name="Riley R."/>
            <person name="Wiebenga A."/>
            <person name="Aguilar-Osorio G."/>
            <person name="Amillis S."/>
            <person name="Uchima C.A."/>
            <person name="Anderluh G."/>
            <person name="Asadollahi M."/>
            <person name="Askin M."/>
            <person name="Barry K."/>
            <person name="Battaglia E."/>
            <person name="Bayram O."/>
            <person name="Benocci T."/>
            <person name="Braus-Stromeyer S.A."/>
            <person name="Caldana C."/>
            <person name="Canovas D."/>
            <person name="Cerqueira G.C."/>
            <person name="Chen F."/>
            <person name="Chen W."/>
            <person name="Choi C."/>
            <person name="Clum A."/>
            <person name="Dos Santos R.A."/>
            <person name="Damasio A.R."/>
            <person name="Diallinas G."/>
            <person name="Emri T."/>
            <person name="Fekete E."/>
            <person name="Flipphi M."/>
            <person name="Freyberg S."/>
            <person name="Gallo A."/>
            <person name="Gournas C."/>
            <person name="Habgood R."/>
            <person name="Hainaut M."/>
            <person name="Harispe M.L."/>
            <person name="Henrissat B."/>
            <person name="Hilden K.S."/>
            <person name="Hope R."/>
            <person name="Hossain A."/>
            <person name="Karabika E."/>
            <person name="Karaffa L."/>
            <person name="Karanyi Z."/>
            <person name="Krasevec N."/>
            <person name="Kuo A."/>
            <person name="Kusch H."/>
            <person name="LaButti K."/>
            <person name="Lagendijk E.L."/>
            <person name="Lapidus A."/>
            <person name="Levasseur A."/>
            <person name="Lindquist E."/>
            <person name="Lipzen A."/>
            <person name="Logrieco A.F."/>
            <person name="MacCabe A."/>
            <person name="Maekelae M.R."/>
            <person name="Malavazi I."/>
            <person name="Melin P."/>
            <person name="Meyer V."/>
            <person name="Mielnichuk N."/>
            <person name="Miskei M."/>
            <person name="Molnar A.P."/>
            <person name="Mule G."/>
            <person name="Ngan C.Y."/>
            <person name="Orejas M."/>
            <person name="Orosz E."/>
            <person name="Ouedraogo J.P."/>
            <person name="Overkamp K.M."/>
            <person name="Park H.-S."/>
            <person name="Perrone G."/>
            <person name="Piumi F."/>
            <person name="Punt P.J."/>
            <person name="Ram A.F."/>
            <person name="Ramon A."/>
            <person name="Rauscher S."/>
            <person name="Record E."/>
            <person name="Riano-Pachon D.M."/>
            <person name="Robert V."/>
            <person name="Roehrig J."/>
            <person name="Ruller R."/>
            <person name="Salamov A."/>
            <person name="Salih N.S."/>
            <person name="Samson R.A."/>
            <person name="Sandor E."/>
            <person name="Sanguinetti M."/>
            <person name="Schuetze T."/>
            <person name="Sepcic K."/>
            <person name="Shelest E."/>
            <person name="Sherlock G."/>
            <person name="Sophianopoulou V."/>
            <person name="Squina F.M."/>
            <person name="Sun H."/>
            <person name="Susca A."/>
            <person name="Todd R.B."/>
            <person name="Tsang A."/>
            <person name="Unkles S.E."/>
            <person name="van de Wiele N."/>
            <person name="van Rossen-Uffink D."/>
            <person name="Oliveira J.V."/>
            <person name="Vesth T.C."/>
            <person name="Visser J."/>
            <person name="Yu J.-H."/>
            <person name="Zhou M."/>
            <person name="Andersen M.R."/>
            <person name="Archer D.B."/>
            <person name="Baker S.E."/>
            <person name="Benoit I."/>
            <person name="Brakhage A.A."/>
            <person name="Braus G.H."/>
            <person name="Fischer R."/>
            <person name="Frisvad J.C."/>
            <person name="Goldman G.H."/>
            <person name="Houbraken J."/>
            <person name="Oakley B."/>
            <person name="Pocsi I."/>
            <person name="Scazzocchio C."/>
            <person name="Seiboth B."/>
            <person name="vanKuyk P.A."/>
            <person name="Wortman J."/>
            <person name="Dyer P.S."/>
            <person name="Grigoriev I.V."/>
        </authorList>
    </citation>
    <scope>NUCLEOTIDE SEQUENCE [LARGE SCALE GENOMIC DNA]</scope>
    <source>
        <strain evidence="3">DTO 134E9</strain>
    </source>
</reference>
<keyword evidence="3" id="KW-1185">Reference proteome</keyword>
<feature type="region of interest" description="Disordered" evidence="1">
    <location>
        <begin position="107"/>
        <end position="172"/>
    </location>
</feature>
<accession>A0A1L9RGQ0</accession>
<feature type="compositionally biased region" description="Low complexity" evidence="1">
    <location>
        <begin position="119"/>
        <end position="130"/>
    </location>
</feature>
<dbReference type="VEuPathDB" id="FungiDB:ASPWEDRAFT_52406"/>
<feature type="region of interest" description="Disordered" evidence="1">
    <location>
        <begin position="336"/>
        <end position="382"/>
    </location>
</feature>
<gene>
    <name evidence="2" type="ORF">ASPWEDRAFT_52406</name>
</gene>
<dbReference type="OrthoDB" id="9977870at2759"/>
<organism evidence="2 3">
    <name type="scientific">Aspergillus wentii DTO 134E9</name>
    <dbReference type="NCBI Taxonomy" id="1073089"/>
    <lineage>
        <taxon>Eukaryota</taxon>
        <taxon>Fungi</taxon>
        <taxon>Dikarya</taxon>
        <taxon>Ascomycota</taxon>
        <taxon>Pezizomycotina</taxon>
        <taxon>Eurotiomycetes</taxon>
        <taxon>Eurotiomycetidae</taxon>
        <taxon>Eurotiales</taxon>
        <taxon>Aspergillaceae</taxon>
        <taxon>Aspergillus</taxon>
        <taxon>Aspergillus subgen. Cremei</taxon>
    </lineage>
</organism>
<sequence length="511" mass="58294">MDPSKHIGVDDNQYRNEVLLLPSEDVETSLGQKLVDEARELGLNVSEVEVAASLAASIASGMVDLSSPVLSSGSSTDRNSVCEVSHSPETLPLDQVASSLSELNISDRVKPRSTRSIASLSTRPTSFSSSEGKFAHGNDNLKERKASHRTSLLSVGSTEKREKRRSSLKSAIGKLPFRRKRTPSAVLLPPAAQVTVTKSEGGVDKVYVESKANDAPDTPTPRDDDQYLKLEIPVFDHDTLQRSLENQELIRMRESHRLEKNRFLAFQDTLLDRLRSNQQTAMSEKLSENKRLQEEKRERNIVDASRMEERQLALEIDQQRDFERVKVNSRTRIKYMEGYFRNSSPPPTPQPDDSGSDATSPPARRFTSQNKAQLAQQYRDHDSMDQLHEAKIKVLRDRQELRLQEAIARMERELDDLINKHTMEFTDLQRHHRKEEQSVLHNMDAKKTKMRHRWNLEEAILRKKLEMQYGQPYGPLPPLSFTDGHIYETRDSAICVSEHAGDEEQMHQKRP</sequence>
<dbReference type="STRING" id="1073089.A0A1L9RGQ0"/>